<dbReference type="InterPro" id="IPR038109">
    <property type="entry name" value="DNA_bind_recomb_sf"/>
</dbReference>
<dbReference type="GO" id="GO:0003677">
    <property type="term" value="F:DNA binding"/>
    <property type="evidence" value="ECO:0007669"/>
    <property type="project" value="InterPro"/>
</dbReference>
<feature type="domain" description="Recombinase" evidence="3">
    <location>
        <begin position="173"/>
        <end position="316"/>
    </location>
</feature>
<keyword evidence="5" id="KW-1185">Reference proteome</keyword>
<dbReference type="InterPro" id="IPR025378">
    <property type="entry name" value="DUF4368"/>
</dbReference>
<accession>A0A939BED2</accession>
<dbReference type="SUPFAM" id="SSF53041">
    <property type="entry name" value="Resolvase-like"/>
    <property type="match status" value="1"/>
</dbReference>
<evidence type="ECO:0000259" key="3">
    <source>
        <dbReference type="PROSITE" id="PS51737"/>
    </source>
</evidence>
<dbReference type="Gene3D" id="3.40.50.1390">
    <property type="entry name" value="Resolvase, N-terminal catalytic domain"/>
    <property type="match status" value="1"/>
</dbReference>
<dbReference type="SMART" id="SM00857">
    <property type="entry name" value="Resolvase"/>
    <property type="match status" value="1"/>
</dbReference>
<sequence length="567" mass="65438">MTTQNKSNGQEKEKITALYCRLSVDDDKKDMESNSITNQKQILLDYAKKHGYLHPVFFVDDGISGTTFQRPDFQRMQRMAENGEVGTIIVKDVSRFGREQVEMGRLTQVVYPSLGITFIAIQENINSTTGEGMEMLPFYSIFNEWYAAQTSKKIRAVNELKASQGRRVASTVAYGYKKLEGDKEQWYIDEPAAQIVRKIFSLCLAGKGPTQIARQLEKEKVLTPTAYFHSIGRKTSNPMPVNVYGWCESTVERILENQQYTGCTVNGKSTTVSYKVHKVIENPKEEYQIIPNTQEAIIDENVWLRVQELRKNKRRPTKTNRKSLFSGLVFCADCKSKLHFCAAKSLKRNQEFFRCANYKDGRGSCTIHFIRDVVLEMIVKEAVAGLADFVRCYESVFLYMQKQKCGEFQKKRQQELKLSIENSGKRIADLDKLFNRIYEDNVIGKLSDERYARMAAEYESEQKELLEKVKEEEQLLSEMKQKSVDMRLLLQGLREFTDMKELTPTIVNKLIRRIEVHNPEKKHAHKSVKVDIYFTAVGLVSLPDEQEIRKMMEQMRNASLLPKQLTA</sequence>
<dbReference type="GO" id="GO:0000150">
    <property type="term" value="F:DNA strand exchange activity"/>
    <property type="evidence" value="ECO:0007669"/>
    <property type="project" value="InterPro"/>
</dbReference>
<proteinExistence type="predicted"/>
<dbReference type="InterPro" id="IPR036162">
    <property type="entry name" value="Resolvase-like_N_sf"/>
</dbReference>
<comment type="caution">
    <text evidence="4">The sequence shown here is derived from an EMBL/GenBank/DDBJ whole genome shotgun (WGS) entry which is preliminary data.</text>
</comment>
<evidence type="ECO:0000259" key="2">
    <source>
        <dbReference type="PROSITE" id="PS51736"/>
    </source>
</evidence>
<feature type="coiled-coil region" evidence="1">
    <location>
        <begin position="455"/>
        <end position="482"/>
    </location>
</feature>
<keyword evidence="1" id="KW-0175">Coiled coil</keyword>
<dbReference type="EMBL" id="JACJKY010000006">
    <property type="protein sequence ID" value="MBM6920488.1"/>
    <property type="molecule type" value="Genomic_DNA"/>
</dbReference>
<dbReference type="InterPro" id="IPR011109">
    <property type="entry name" value="DNA_bind_recombinase_dom"/>
</dbReference>
<dbReference type="PROSITE" id="PS51737">
    <property type="entry name" value="RECOMBINASE_DNA_BIND"/>
    <property type="match status" value="1"/>
</dbReference>
<dbReference type="InterPro" id="IPR050639">
    <property type="entry name" value="SSR_resolvase"/>
</dbReference>
<dbReference type="RefSeq" id="WP_204445420.1">
    <property type="nucleotide sequence ID" value="NZ_JACJKY010000006.1"/>
</dbReference>
<protein>
    <submittedName>
        <fullName evidence="4">Recombinase family protein</fullName>
    </submittedName>
</protein>
<gene>
    <name evidence="4" type="ORF">H6A12_04875</name>
</gene>
<dbReference type="PANTHER" id="PTHR30461:SF23">
    <property type="entry name" value="DNA RECOMBINASE-RELATED"/>
    <property type="match status" value="1"/>
</dbReference>
<dbReference type="Pfam" id="PF14287">
    <property type="entry name" value="DUF4368"/>
    <property type="match status" value="1"/>
</dbReference>
<reference evidence="4" key="2">
    <citation type="journal article" date="2021" name="Sci. Rep.">
        <title>The distribution of antibiotic resistance genes in chicken gut microbiota commensals.</title>
        <authorList>
            <person name="Juricova H."/>
            <person name="Matiasovicova J."/>
            <person name="Kubasova T."/>
            <person name="Cejkova D."/>
            <person name="Rychlik I."/>
        </authorList>
    </citation>
    <scope>NUCLEOTIDE SEQUENCE</scope>
    <source>
        <strain evidence="4">An559</strain>
    </source>
</reference>
<name>A0A939BED2_9FIRM</name>
<dbReference type="InterPro" id="IPR025827">
    <property type="entry name" value="Zn_ribbon_recom_dom"/>
</dbReference>
<dbReference type="Pfam" id="PF00239">
    <property type="entry name" value="Resolvase"/>
    <property type="match status" value="1"/>
</dbReference>
<dbReference type="PANTHER" id="PTHR30461">
    <property type="entry name" value="DNA-INVERTASE FROM LAMBDOID PROPHAGE"/>
    <property type="match status" value="1"/>
</dbReference>
<dbReference type="Gene3D" id="3.90.1750.20">
    <property type="entry name" value="Putative Large Serine Recombinase, Chain B, Domain 2"/>
    <property type="match status" value="1"/>
</dbReference>
<organism evidence="4 5">
    <name type="scientific">Merdimmobilis hominis</name>
    <dbReference type="NCBI Taxonomy" id="2897707"/>
    <lineage>
        <taxon>Bacteria</taxon>
        <taxon>Bacillati</taxon>
        <taxon>Bacillota</taxon>
        <taxon>Clostridia</taxon>
        <taxon>Eubacteriales</taxon>
        <taxon>Oscillospiraceae</taxon>
        <taxon>Merdimmobilis</taxon>
    </lineage>
</organism>
<feature type="domain" description="Resolvase/invertase-type recombinase catalytic" evidence="2">
    <location>
        <begin position="15"/>
        <end position="165"/>
    </location>
</feature>
<dbReference type="Pfam" id="PF07508">
    <property type="entry name" value="Recombinase"/>
    <property type="match status" value="1"/>
</dbReference>
<evidence type="ECO:0000313" key="4">
    <source>
        <dbReference type="EMBL" id="MBM6920488.1"/>
    </source>
</evidence>
<evidence type="ECO:0000313" key="5">
    <source>
        <dbReference type="Proteomes" id="UP000774750"/>
    </source>
</evidence>
<dbReference type="AlphaFoldDB" id="A0A939BED2"/>
<dbReference type="PROSITE" id="PS51736">
    <property type="entry name" value="RECOMBINASES_3"/>
    <property type="match status" value="1"/>
</dbReference>
<evidence type="ECO:0000256" key="1">
    <source>
        <dbReference type="SAM" id="Coils"/>
    </source>
</evidence>
<dbReference type="Pfam" id="PF13408">
    <property type="entry name" value="Zn_ribbon_recom"/>
    <property type="match status" value="1"/>
</dbReference>
<reference evidence="4" key="1">
    <citation type="submission" date="2020-08" db="EMBL/GenBank/DDBJ databases">
        <authorList>
            <person name="Cejkova D."/>
            <person name="Kubasova T."/>
            <person name="Jahodarova E."/>
            <person name="Rychlik I."/>
        </authorList>
    </citation>
    <scope>NUCLEOTIDE SEQUENCE</scope>
    <source>
        <strain evidence="4">An559</strain>
    </source>
</reference>
<dbReference type="InterPro" id="IPR006119">
    <property type="entry name" value="Resolv_N"/>
</dbReference>
<dbReference type="Proteomes" id="UP000774750">
    <property type="component" value="Unassembled WGS sequence"/>
</dbReference>